<feature type="chain" id="PRO_5019247836" description="Killer toxin Kp4 domain-containing protein" evidence="1">
    <location>
        <begin position="18"/>
        <end position="97"/>
    </location>
</feature>
<accession>A0A423WIN9</accession>
<protein>
    <recommendedName>
        <fullName evidence="4">Killer toxin Kp4 domain-containing protein</fullName>
    </recommendedName>
</protein>
<gene>
    <name evidence="2" type="ORF">VSDG_01295</name>
</gene>
<evidence type="ECO:0000313" key="3">
    <source>
        <dbReference type="Proteomes" id="UP000284375"/>
    </source>
</evidence>
<evidence type="ECO:0000256" key="1">
    <source>
        <dbReference type="SAM" id="SignalP"/>
    </source>
</evidence>
<keyword evidence="1" id="KW-0732">Signal</keyword>
<dbReference type="AlphaFoldDB" id="A0A423WIN9"/>
<name>A0A423WIN9_CYTCH</name>
<reference evidence="2 3" key="1">
    <citation type="submission" date="2015-09" db="EMBL/GenBank/DDBJ databases">
        <title>Host preference determinants of Valsa canker pathogens revealed by comparative genomics.</title>
        <authorList>
            <person name="Yin Z."/>
            <person name="Huang L."/>
        </authorList>
    </citation>
    <scope>NUCLEOTIDE SEQUENCE [LARGE SCALE GENOMIC DNA]</scope>
    <source>
        <strain evidence="2 3">YSFL</strain>
    </source>
</reference>
<evidence type="ECO:0008006" key="4">
    <source>
        <dbReference type="Google" id="ProtNLM"/>
    </source>
</evidence>
<keyword evidence="3" id="KW-1185">Reference proteome</keyword>
<evidence type="ECO:0000313" key="2">
    <source>
        <dbReference type="EMBL" id="ROW03267.1"/>
    </source>
</evidence>
<feature type="signal peptide" evidence="1">
    <location>
        <begin position="1"/>
        <end position="17"/>
    </location>
</feature>
<comment type="caution">
    <text evidence="2">The sequence shown here is derived from an EMBL/GenBank/DDBJ whole genome shotgun (WGS) entry which is preliminary data.</text>
</comment>
<sequence length="97" mass="10131">MLSILSLAVAILPLTLAAPGAELEKRTAGNLSLDLYVHWKLLVKYLKSSAHSTCTGTGIAFLDSPGADDLYTENNAGVAGDFGHQAAYILCTTCTAC</sequence>
<dbReference type="Proteomes" id="UP000284375">
    <property type="component" value="Unassembled WGS sequence"/>
</dbReference>
<dbReference type="EMBL" id="LJZO01000003">
    <property type="protein sequence ID" value="ROW03267.1"/>
    <property type="molecule type" value="Genomic_DNA"/>
</dbReference>
<organism evidence="2 3">
    <name type="scientific">Cytospora chrysosperma</name>
    <name type="common">Cytospora canker fungus</name>
    <name type="synonym">Sphaeria chrysosperma</name>
    <dbReference type="NCBI Taxonomy" id="252740"/>
    <lineage>
        <taxon>Eukaryota</taxon>
        <taxon>Fungi</taxon>
        <taxon>Dikarya</taxon>
        <taxon>Ascomycota</taxon>
        <taxon>Pezizomycotina</taxon>
        <taxon>Sordariomycetes</taxon>
        <taxon>Sordariomycetidae</taxon>
        <taxon>Diaporthales</taxon>
        <taxon>Cytosporaceae</taxon>
        <taxon>Cytospora</taxon>
    </lineage>
</organism>
<dbReference type="OrthoDB" id="2910287at2759"/>
<proteinExistence type="predicted"/>